<dbReference type="GeneID" id="85463125"/>
<dbReference type="RefSeq" id="XP_060436910.1">
    <property type="nucleotide sequence ID" value="XM_060578599.1"/>
</dbReference>
<reference evidence="2" key="1">
    <citation type="submission" date="2021-06" db="EMBL/GenBank/DDBJ databases">
        <title>Comparative genomics, transcriptomics and evolutionary studies reveal genomic signatures of adaptation to plant cell wall in hemibiotrophic fungi.</title>
        <authorList>
            <consortium name="DOE Joint Genome Institute"/>
            <person name="Baroncelli R."/>
            <person name="Diaz J.F."/>
            <person name="Benocci T."/>
            <person name="Peng M."/>
            <person name="Battaglia E."/>
            <person name="Haridas S."/>
            <person name="Andreopoulos W."/>
            <person name="Labutti K."/>
            <person name="Pangilinan J."/>
            <person name="Floch G.L."/>
            <person name="Makela M.R."/>
            <person name="Henrissat B."/>
            <person name="Grigoriev I.V."/>
            <person name="Crouch J.A."/>
            <person name="De Vries R.P."/>
            <person name="Sukno S.A."/>
            <person name="Thon M.R."/>
        </authorList>
    </citation>
    <scope>NUCLEOTIDE SEQUENCE</scope>
    <source>
        <strain evidence="2">CBS 193.32</strain>
    </source>
</reference>
<evidence type="ECO:0000313" key="3">
    <source>
        <dbReference type="Proteomes" id="UP001224890"/>
    </source>
</evidence>
<dbReference type="Proteomes" id="UP001224890">
    <property type="component" value="Unassembled WGS sequence"/>
</dbReference>
<evidence type="ECO:0000313" key="2">
    <source>
        <dbReference type="EMBL" id="KAK1701155.1"/>
    </source>
</evidence>
<name>A0AAJ0B2B5_9PEZI</name>
<dbReference type="EMBL" id="JAHMHR010000001">
    <property type="protein sequence ID" value="KAK1701155.1"/>
    <property type="molecule type" value="Genomic_DNA"/>
</dbReference>
<organism evidence="2 3">
    <name type="scientific">Colletotrichum godetiae</name>
    <dbReference type="NCBI Taxonomy" id="1209918"/>
    <lineage>
        <taxon>Eukaryota</taxon>
        <taxon>Fungi</taxon>
        <taxon>Dikarya</taxon>
        <taxon>Ascomycota</taxon>
        <taxon>Pezizomycotina</taxon>
        <taxon>Sordariomycetes</taxon>
        <taxon>Hypocreomycetidae</taxon>
        <taxon>Glomerellales</taxon>
        <taxon>Glomerellaceae</taxon>
        <taxon>Colletotrichum</taxon>
        <taxon>Colletotrichum acutatum species complex</taxon>
    </lineage>
</organism>
<gene>
    <name evidence="2" type="ORF">BDP55DRAFT_722397</name>
</gene>
<evidence type="ECO:0000256" key="1">
    <source>
        <dbReference type="SAM" id="MobiDB-lite"/>
    </source>
</evidence>
<feature type="region of interest" description="Disordered" evidence="1">
    <location>
        <begin position="1"/>
        <end position="24"/>
    </location>
</feature>
<accession>A0AAJ0B2B5</accession>
<keyword evidence="3" id="KW-1185">Reference proteome</keyword>
<sequence>MTDNSDEAEGVTPGAAEEVDSDEDASKEVLVVLADDDSDVVTWVAASLVVLKDAEVEEVEDAGKVELEMVVVDSAVELAKDVVELEKDDSELAIRLAGSIVGLEERDSPVELDEEESDELDVASVELSESDTDDELRFELEERGEVAPVVGDSVNVEARLAGSIVGAADDELLVDVVLVMDDNVSEAIVELDAERIPDELLESRDEEVVSVFAVVDPVDVGSKVFISAVI</sequence>
<dbReference type="AlphaFoldDB" id="A0AAJ0B2B5"/>
<protein>
    <submittedName>
        <fullName evidence="2">Uncharacterized protein</fullName>
    </submittedName>
</protein>
<comment type="caution">
    <text evidence="2">The sequence shown here is derived from an EMBL/GenBank/DDBJ whole genome shotgun (WGS) entry which is preliminary data.</text>
</comment>
<proteinExistence type="predicted"/>